<sequence length="936" mass="107194">MDEYFHPSRLFRTPLEDDEIIRASKNPSFYSNLQKELRSLFDEHQHLLQRRVNLPVKEIAEEDSDTNGDLVSKHPSFLFDTAVIKSSTKPPQKTGSRDAQSQFWAGITRFVDNSESKLYTRLLDVRQKLLYEIEYLKTSAITDDFEKLQYGSEENHGEDLEEVKAGFEGEASQTLEAGQADETSEDESSDAGSESNDAESESNEAEPKSNEASGRDNEPAKEGENAKDGEHEPRWITIHRVYCTERSWRSAHEHHENISLYLDRPVIDLNEKRTVSGYYDPFSYRKSSRYAGTLDPKGKCPIPDIQDYLKRHENIAFILYKDYHCQEYVSSVPNAVLFGSSLSPEVDLPPPRCVREEIVLASDEMKTAMAVLSSAIPEGSQKHWWSSDKMQEPYLLLYHYLDMVKETLSSMVGAGALADSQVDCAKLMMGFIDEHLKPQFDAASSLMERGLITQAHLSKLFLPEQVLVAKDDNYYAGYMCSRVTAKDYPSFEETKNSLNELKVEYSPSKSGISLKVASWKFDGQFRLETEDIALVWPEGSPIVRIKDLSIYPMKYDEDGAEEILKARAEKFWMCRRRSYICYESQDKNVAPDVKPRFMIDYETYRELHPDADVFSGDSRDDIGEEDMDKDEPPGRGLEYLFPVYIDGFAIQDKKWRRLLIDRVSLIKWNEDAFKRLVLGDESKELIQALIEVHMSSKRSADMIEGKGNGLLVLLHGPPGTGKTLTAESVAELVKRPLYRVTCGDIGTDAEGVEAYLESVLYIGKIWGCVILLDEADVFLEERSLADLQRNALVSVFLRVLEYYDGILILTSNRVGTFDEAFRSRIKLALHYNTLSRAERKKVWRNFFKTLREVQDQDVNYDDLDDHLDDLAEFDLNGREIRNAISTASELALFRKQQLKYHHLRHVIRIGAEFEKYLDKTRGETAEERMIDLGVRS</sequence>
<organism evidence="3 4">
    <name type="scientific">Pestalotiopsis fici (strain W106-1 / CGMCC3.15140)</name>
    <dbReference type="NCBI Taxonomy" id="1229662"/>
    <lineage>
        <taxon>Eukaryota</taxon>
        <taxon>Fungi</taxon>
        <taxon>Dikarya</taxon>
        <taxon>Ascomycota</taxon>
        <taxon>Pezizomycotina</taxon>
        <taxon>Sordariomycetes</taxon>
        <taxon>Xylariomycetidae</taxon>
        <taxon>Amphisphaeriales</taxon>
        <taxon>Sporocadaceae</taxon>
        <taxon>Pestalotiopsis</taxon>
    </lineage>
</organism>
<dbReference type="KEGG" id="pfy:PFICI_12145"/>
<dbReference type="InterPro" id="IPR003959">
    <property type="entry name" value="ATPase_AAA_core"/>
</dbReference>
<dbReference type="Pfam" id="PF00004">
    <property type="entry name" value="AAA"/>
    <property type="match status" value="1"/>
</dbReference>
<dbReference type="InterPro" id="IPR027417">
    <property type="entry name" value="P-loop_NTPase"/>
</dbReference>
<gene>
    <name evidence="3" type="ORF">PFICI_12145</name>
</gene>
<keyword evidence="4" id="KW-1185">Reference proteome</keyword>
<dbReference type="PANTHER" id="PTHR46411">
    <property type="entry name" value="FAMILY ATPASE, PUTATIVE-RELATED"/>
    <property type="match status" value="1"/>
</dbReference>
<dbReference type="GO" id="GO:0016887">
    <property type="term" value="F:ATP hydrolysis activity"/>
    <property type="evidence" value="ECO:0007669"/>
    <property type="project" value="InterPro"/>
</dbReference>
<dbReference type="Pfam" id="PF23232">
    <property type="entry name" value="AAA_lid_13"/>
    <property type="match status" value="1"/>
</dbReference>
<dbReference type="InterPro" id="IPR054289">
    <property type="entry name" value="DUF7025"/>
</dbReference>
<dbReference type="InParanoid" id="W3WSC8"/>
<accession>W3WSC8</accession>
<dbReference type="RefSeq" id="XP_007838917.1">
    <property type="nucleotide sequence ID" value="XM_007840726.1"/>
</dbReference>
<dbReference type="GO" id="GO:0005524">
    <property type="term" value="F:ATP binding"/>
    <property type="evidence" value="ECO:0007669"/>
    <property type="project" value="InterPro"/>
</dbReference>
<evidence type="ECO:0000259" key="2">
    <source>
        <dbReference type="SMART" id="SM00382"/>
    </source>
</evidence>
<dbReference type="GeneID" id="19277158"/>
<dbReference type="Proteomes" id="UP000030651">
    <property type="component" value="Unassembled WGS sequence"/>
</dbReference>
<protein>
    <recommendedName>
        <fullName evidence="2">AAA+ ATPase domain-containing protein</fullName>
    </recommendedName>
</protein>
<dbReference type="OrthoDB" id="10042665at2759"/>
<proteinExistence type="predicted"/>
<dbReference type="SMART" id="SM00382">
    <property type="entry name" value="AAA"/>
    <property type="match status" value="1"/>
</dbReference>
<dbReference type="eggNOG" id="KOG0742">
    <property type="taxonomic scope" value="Eukaryota"/>
</dbReference>
<evidence type="ECO:0000313" key="4">
    <source>
        <dbReference type="Proteomes" id="UP000030651"/>
    </source>
</evidence>
<dbReference type="InterPro" id="IPR056599">
    <property type="entry name" value="AAA_lid_fung"/>
</dbReference>
<feature type="region of interest" description="Disordered" evidence="1">
    <location>
        <begin position="175"/>
        <end position="231"/>
    </location>
</feature>
<dbReference type="PANTHER" id="PTHR46411:SF2">
    <property type="entry name" value="AAA+ ATPASE DOMAIN-CONTAINING PROTEIN"/>
    <property type="match status" value="1"/>
</dbReference>
<dbReference type="AlphaFoldDB" id="W3WSC8"/>
<dbReference type="InterPro" id="IPR003593">
    <property type="entry name" value="AAA+_ATPase"/>
</dbReference>
<dbReference type="Pfam" id="PF22942">
    <property type="entry name" value="DUF7025"/>
    <property type="match status" value="1"/>
</dbReference>
<evidence type="ECO:0000313" key="3">
    <source>
        <dbReference type="EMBL" id="ETS76758.1"/>
    </source>
</evidence>
<dbReference type="HOGENOM" id="CLU_004471_4_7_1"/>
<dbReference type="SUPFAM" id="SSF52540">
    <property type="entry name" value="P-loop containing nucleoside triphosphate hydrolases"/>
    <property type="match status" value="1"/>
</dbReference>
<dbReference type="Gene3D" id="3.40.50.300">
    <property type="entry name" value="P-loop containing nucleotide triphosphate hydrolases"/>
    <property type="match status" value="1"/>
</dbReference>
<feature type="compositionally biased region" description="Basic and acidic residues" evidence="1">
    <location>
        <begin position="205"/>
        <end position="231"/>
    </location>
</feature>
<dbReference type="EMBL" id="KI912117">
    <property type="protein sequence ID" value="ETS76758.1"/>
    <property type="molecule type" value="Genomic_DNA"/>
</dbReference>
<evidence type="ECO:0000256" key="1">
    <source>
        <dbReference type="SAM" id="MobiDB-lite"/>
    </source>
</evidence>
<reference evidence="4" key="1">
    <citation type="journal article" date="2015" name="BMC Genomics">
        <title>Genomic and transcriptomic analysis of the endophytic fungus Pestalotiopsis fici reveals its lifestyle and high potential for synthesis of natural products.</title>
        <authorList>
            <person name="Wang X."/>
            <person name="Zhang X."/>
            <person name="Liu L."/>
            <person name="Xiang M."/>
            <person name="Wang W."/>
            <person name="Sun X."/>
            <person name="Che Y."/>
            <person name="Guo L."/>
            <person name="Liu G."/>
            <person name="Guo L."/>
            <person name="Wang C."/>
            <person name="Yin W.B."/>
            <person name="Stadler M."/>
            <person name="Zhang X."/>
            <person name="Liu X."/>
        </authorList>
    </citation>
    <scope>NUCLEOTIDE SEQUENCE [LARGE SCALE GENOMIC DNA]</scope>
    <source>
        <strain evidence="4">W106-1 / CGMCC3.15140</strain>
    </source>
</reference>
<feature type="domain" description="AAA+ ATPase" evidence="2">
    <location>
        <begin position="708"/>
        <end position="835"/>
    </location>
</feature>
<dbReference type="CDD" id="cd19481">
    <property type="entry name" value="RecA-like_protease"/>
    <property type="match status" value="1"/>
</dbReference>
<name>W3WSC8_PESFW</name>